<feature type="chain" id="PRO_5040826650" evidence="5">
    <location>
        <begin position="23"/>
        <end position="180"/>
    </location>
</feature>
<evidence type="ECO:0000313" key="7">
    <source>
        <dbReference type="EMBL" id="MCM0620507.1"/>
    </source>
</evidence>
<evidence type="ECO:0000256" key="1">
    <source>
        <dbReference type="ARBA" id="ARBA00007074"/>
    </source>
</evidence>
<keyword evidence="3" id="KW-0378">Hydrolase</keyword>
<sequence>MPSALRALGNLTTRLVVVSALAFGLLAVTSAVTTTENGPAAANAAQKRTAAHRKATLRNVRQGTRVASNQKGDPYQYGADGPNRFDCSGLTMFSFRKAGFKRMPRTSSAQAKFTGRIKKSNMRRGDMMFFYGSSGVYHVGIFAGWRNGHRMVLHAPYSNGRVRVEKVWTHKWYGGTLRRR</sequence>
<evidence type="ECO:0000256" key="5">
    <source>
        <dbReference type="SAM" id="SignalP"/>
    </source>
</evidence>
<comment type="similarity">
    <text evidence="1">Belongs to the peptidase C40 family.</text>
</comment>
<gene>
    <name evidence="7" type="ORF">M8330_09390</name>
</gene>
<dbReference type="AlphaFoldDB" id="A0A9X2D824"/>
<organism evidence="7 8">
    <name type="scientific">Nocardioides bruguierae</name>
    <dbReference type="NCBI Taxonomy" id="2945102"/>
    <lineage>
        <taxon>Bacteria</taxon>
        <taxon>Bacillati</taxon>
        <taxon>Actinomycetota</taxon>
        <taxon>Actinomycetes</taxon>
        <taxon>Propionibacteriales</taxon>
        <taxon>Nocardioidaceae</taxon>
        <taxon>Nocardioides</taxon>
    </lineage>
</organism>
<feature type="signal peptide" evidence="5">
    <location>
        <begin position="1"/>
        <end position="22"/>
    </location>
</feature>
<dbReference type="Proteomes" id="UP001139485">
    <property type="component" value="Unassembled WGS sequence"/>
</dbReference>
<keyword evidence="8" id="KW-1185">Reference proteome</keyword>
<dbReference type="PANTHER" id="PTHR47359:SF3">
    <property type="entry name" value="NLP_P60 DOMAIN-CONTAINING PROTEIN-RELATED"/>
    <property type="match status" value="1"/>
</dbReference>
<dbReference type="GO" id="GO:0006508">
    <property type="term" value="P:proteolysis"/>
    <property type="evidence" value="ECO:0007669"/>
    <property type="project" value="UniProtKB-KW"/>
</dbReference>
<keyword evidence="5" id="KW-0732">Signal</keyword>
<feature type="domain" description="NlpC/P60" evidence="6">
    <location>
        <begin position="53"/>
        <end position="179"/>
    </location>
</feature>
<dbReference type="EMBL" id="JAMOIL010000010">
    <property type="protein sequence ID" value="MCM0620507.1"/>
    <property type="molecule type" value="Genomic_DNA"/>
</dbReference>
<keyword evidence="4" id="KW-0788">Thiol protease</keyword>
<accession>A0A9X2D824</accession>
<dbReference type="InterPro" id="IPR051794">
    <property type="entry name" value="PG_Endopeptidase_C40"/>
</dbReference>
<reference evidence="7" key="1">
    <citation type="submission" date="2022-05" db="EMBL/GenBank/DDBJ databases">
        <authorList>
            <person name="Tuo L."/>
        </authorList>
    </citation>
    <scope>NUCLEOTIDE SEQUENCE</scope>
    <source>
        <strain evidence="7">BSK12Z-4</strain>
    </source>
</reference>
<comment type="caution">
    <text evidence="7">The sequence shown here is derived from an EMBL/GenBank/DDBJ whole genome shotgun (WGS) entry which is preliminary data.</text>
</comment>
<dbReference type="InterPro" id="IPR038765">
    <property type="entry name" value="Papain-like_cys_pep_sf"/>
</dbReference>
<dbReference type="PROSITE" id="PS51935">
    <property type="entry name" value="NLPC_P60"/>
    <property type="match status" value="1"/>
</dbReference>
<proteinExistence type="inferred from homology"/>
<dbReference type="InterPro" id="IPR000064">
    <property type="entry name" value="NLP_P60_dom"/>
</dbReference>
<dbReference type="PANTHER" id="PTHR47359">
    <property type="entry name" value="PEPTIDOGLYCAN DL-ENDOPEPTIDASE CWLO"/>
    <property type="match status" value="1"/>
</dbReference>
<evidence type="ECO:0000256" key="3">
    <source>
        <dbReference type="ARBA" id="ARBA00022801"/>
    </source>
</evidence>
<name>A0A9X2D824_9ACTN</name>
<protein>
    <submittedName>
        <fullName evidence="7">NlpC/P60 family protein</fullName>
    </submittedName>
</protein>
<evidence type="ECO:0000256" key="2">
    <source>
        <dbReference type="ARBA" id="ARBA00022670"/>
    </source>
</evidence>
<dbReference type="SUPFAM" id="SSF54001">
    <property type="entry name" value="Cysteine proteinases"/>
    <property type="match status" value="1"/>
</dbReference>
<dbReference type="GO" id="GO:0008234">
    <property type="term" value="F:cysteine-type peptidase activity"/>
    <property type="evidence" value="ECO:0007669"/>
    <property type="project" value="UniProtKB-KW"/>
</dbReference>
<evidence type="ECO:0000313" key="8">
    <source>
        <dbReference type="Proteomes" id="UP001139485"/>
    </source>
</evidence>
<evidence type="ECO:0000259" key="6">
    <source>
        <dbReference type="PROSITE" id="PS51935"/>
    </source>
</evidence>
<dbReference type="Gene3D" id="3.90.1720.10">
    <property type="entry name" value="endopeptidase domain like (from Nostoc punctiforme)"/>
    <property type="match status" value="1"/>
</dbReference>
<keyword evidence="2" id="KW-0645">Protease</keyword>
<dbReference type="Pfam" id="PF00877">
    <property type="entry name" value="NLPC_P60"/>
    <property type="match status" value="1"/>
</dbReference>
<dbReference type="RefSeq" id="WP_250054093.1">
    <property type="nucleotide sequence ID" value="NZ_JAMJPH010000018.1"/>
</dbReference>
<evidence type="ECO:0000256" key="4">
    <source>
        <dbReference type="ARBA" id="ARBA00022807"/>
    </source>
</evidence>